<gene>
    <name evidence="3" type="ORF">KZ829_33270</name>
</gene>
<evidence type="ECO:0000256" key="1">
    <source>
        <dbReference type="SAM" id="MobiDB-lite"/>
    </source>
</evidence>
<dbReference type="RefSeq" id="WP_220147809.1">
    <property type="nucleotide sequence ID" value="NZ_JAHXZI010000021.1"/>
</dbReference>
<dbReference type="InterPro" id="IPR049713">
    <property type="entry name" value="Pr6Pr-like"/>
</dbReference>
<keyword evidence="2" id="KW-0472">Membrane</keyword>
<sequence>MKALASPQALWRVLIILVAVAGLYGDHHRVMEYTTQSAVLVIGYYAVALHLMARRTTTEAPAPRLRTAILSWILLDAAMLQILTGGYNPLPGLAHTEAPGDHLGTATTALIANWSFFLLHYVLPLMVLIDWLAFRPYGATRWRDLPIWMLYPLGYSTVTVARGALFPLAEYSAPYRYLDLDRGFPAVGSWILTLSLAYLAGSAMLVAVDHSRAPRIPSAWPPETAPAGTGLEDAWQHTADPDDLWRPSEDQPAPIPEPSIPGAHDPRMSATDPREPATATHGPAETTARSHRPGPRTSEDRNRRERAAAAPSSGWPTTSADSGPAREPAATGWQYSPAEPAAPWVGTPARSPAERRQARVEASAERRQARVEPSAARPQDPVEPSAARPQAPVEPTANPRQAPVEPTVDRRQTPAEPTAKPRQTPVESSADRRGAPAGPGPAWAAPPSGAGPARATEPVEARPSSRRPPQTRRPGDQNDRSRGHAGGDSARPRGYAEVDSPWPHGHRGEGSPWPSVPRGSESVWPGEATDGTAGSRGSKGGTGSYEPSEEPEGVWKPPRRV</sequence>
<feature type="compositionally biased region" description="Basic and acidic residues" evidence="1">
    <location>
        <begin position="264"/>
        <end position="275"/>
    </location>
</feature>
<feature type="compositionally biased region" description="Low complexity" evidence="1">
    <location>
        <begin position="440"/>
        <end position="455"/>
    </location>
</feature>
<keyword evidence="4" id="KW-1185">Reference proteome</keyword>
<keyword evidence="2" id="KW-1133">Transmembrane helix</keyword>
<feature type="compositionally biased region" description="Basic and acidic residues" evidence="1">
    <location>
        <begin position="239"/>
        <end position="249"/>
    </location>
</feature>
<keyword evidence="2" id="KW-0812">Transmembrane</keyword>
<protein>
    <submittedName>
        <fullName evidence="3">Pr6Pr family membrane protein</fullName>
    </submittedName>
</protein>
<feature type="transmembrane region" description="Helical" evidence="2">
    <location>
        <begin position="65"/>
        <end position="83"/>
    </location>
</feature>
<proteinExistence type="predicted"/>
<dbReference type="EMBL" id="JAHXZI010000021">
    <property type="protein sequence ID" value="MBW6438608.1"/>
    <property type="molecule type" value="Genomic_DNA"/>
</dbReference>
<evidence type="ECO:0000313" key="4">
    <source>
        <dbReference type="Proteomes" id="UP001519863"/>
    </source>
</evidence>
<feature type="compositionally biased region" description="Basic and acidic residues" evidence="1">
    <location>
        <begin position="473"/>
        <end position="482"/>
    </location>
</feature>
<feature type="transmembrane region" description="Helical" evidence="2">
    <location>
        <begin position="111"/>
        <end position="133"/>
    </location>
</feature>
<evidence type="ECO:0000313" key="3">
    <source>
        <dbReference type="EMBL" id="MBW6438608.1"/>
    </source>
</evidence>
<feature type="region of interest" description="Disordered" evidence="1">
    <location>
        <begin position="217"/>
        <end position="561"/>
    </location>
</feature>
<name>A0ABS7BDY6_9ACTN</name>
<feature type="transmembrane region" description="Helical" evidence="2">
    <location>
        <begin position="33"/>
        <end position="53"/>
    </location>
</feature>
<feature type="compositionally biased region" description="Basic and acidic residues" evidence="1">
    <location>
        <begin position="352"/>
        <end position="370"/>
    </location>
</feature>
<feature type="transmembrane region" description="Helical" evidence="2">
    <location>
        <begin position="189"/>
        <end position="208"/>
    </location>
</feature>
<dbReference type="Proteomes" id="UP001519863">
    <property type="component" value="Unassembled WGS sequence"/>
</dbReference>
<reference evidence="3 4" key="1">
    <citation type="journal article" date="2013" name="Antonie Van Leeuwenhoek">
        <title>Actinoplanes hulinensis sp. nov., a novel actinomycete isolated from soybean root (Glycine max (L.) Merr).</title>
        <authorList>
            <person name="Shen Y."/>
            <person name="Liu C."/>
            <person name="Wang X."/>
            <person name="Zhao J."/>
            <person name="Jia F."/>
            <person name="Zhang Y."/>
            <person name="Wang L."/>
            <person name="Yang D."/>
            <person name="Xiang W."/>
        </authorList>
    </citation>
    <scope>NUCLEOTIDE SEQUENCE [LARGE SCALE GENOMIC DNA]</scope>
    <source>
        <strain evidence="3 4">NEAU-M9</strain>
    </source>
</reference>
<accession>A0ABS7BDY6</accession>
<comment type="caution">
    <text evidence="3">The sequence shown here is derived from an EMBL/GenBank/DDBJ whole genome shotgun (WGS) entry which is preliminary data.</text>
</comment>
<organism evidence="3 4">
    <name type="scientific">Actinoplanes hulinensis</name>
    <dbReference type="NCBI Taxonomy" id="1144547"/>
    <lineage>
        <taxon>Bacteria</taxon>
        <taxon>Bacillati</taxon>
        <taxon>Actinomycetota</taxon>
        <taxon>Actinomycetes</taxon>
        <taxon>Micromonosporales</taxon>
        <taxon>Micromonosporaceae</taxon>
        <taxon>Actinoplanes</taxon>
    </lineage>
</organism>
<feature type="transmembrane region" description="Helical" evidence="2">
    <location>
        <begin position="9"/>
        <end position="27"/>
    </location>
</feature>
<feature type="transmembrane region" description="Helical" evidence="2">
    <location>
        <begin position="145"/>
        <end position="169"/>
    </location>
</feature>
<feature type="compositionally biased region" description="Basic and acidic residues" evidence="1">
    <location>
        <begin position="297"/>
        <end position="307"/>
    </location>
</feature>
<evidence type="ECO:0000256" key="2">
    <source>
        <dbReference type="SAM" id="Phobius"/>
    </source>
</evidence>
<dbReference type="NCBIfam" id="NF038065">
    <property type="entry name" value="Pr6Pr"/>
    <property type="match status" value="1"/>
</dbReference>